<organism evidence="2 3">
    <name type="scientific">Nocardioides hankookensis</name>
    <dbReference type="NCBI Taxonomy" id="443157"/>
    <lineage>
        <taxon>Bacteria</taxon>
        <taxon>Bacillati</taxon>
        <taxon>Actinomycetota</taxon>
        <taxon>Actinomycetes</taxon>
        <taxon>Propionibacteriales</taxon>
        <taxon>Nocardioidaceae</taxon>
        <taxon>Nocardioides</taxon>
    </lineage>
</organism>
<gene>
    <name evidence="2" type="ORF">ACFPYL_22580</name>
</gene>
<dbReference type="SUPFAM" id="SSF54593">
    <property type="entry name" value="Glyoxalase/Bleomycin resistance protein/Dihydroxybiphenyl dioxygenase"/>
    <property type="match status" value="1"/>
</dbReference>
<evidence type="ECO:0000259" key="1">
    <source>
        <dbReference type="Pfam" id="PF18029"/>
    </source>
</evidence>
<keyword evidence="3" id="KW-1185">Reference proteome</keyword>
<name>A0ABW1LPL8_9ACTN</name>
<dbReference type="PANTHER" id="PTHR35908">
    <property type="entry name" value="HYPOTHETICAL FUSION PROTEIN"/>
    <property type="match status" value="1"/>
</dbReference>
<evidence type="ECO:0000313" key="2">
    <source>
        <dbReference type="EMBL" id="MFC6045886.1"/>
    </source>
</evidence>
<dbReference type="CDD" id="cd06587">
    <property type="entry name" value="VOC"/>
    <property type="match status" value="1"/>
</dbReference>
<dbReference type="Pfam" id="PF18029">
    <property type="entry name" value="Glyoxalase_6"/>
    <property type="match status" value="1"/>
</dbReference>
<proteinExistence type="predicted"/>
<dbReference type="Proteomes" id="UP001596135">
    <property type="component" value="Unassembled WGS sequence"/>
</dbReference>
<dbReference type="InterPro" id="IPR029068">
    <property type="entry name" value="Glyas_Bleomycin-R_OHBP_Dase"/>
</dbReference>
<dbReference type="InterPro" id="IPR041581">
    <property type="entry name" value="Glyoxalase_6"/>
</dbReference>
<comment type="caution">
    <text evidence="2">The sequence shown here is derived from an EMBL/GenBank/DDBJ whole genome shotgun (WGS) entry which is preliminary data.</text>
</comment>
<feature type="domain" description="Glyoxalase-like" evidence="1">
    <location>
        <begin position="7"/>
        <end position="125"/>
    </location>
</feature>
<reference evidence="3" key="1">
    <citation type="journal article" date="2019" name="Int. J. Syst. Evol. Microbiol.">
        <title>The Global Catalogue of Microorganisms (GCM) 10K type strain sequencing project: providing services to taxonomists for standard genome sequencing and annotation.</title>
        <authorList>
            <consortium name="The Broad Institute Genomics Platform"/>
            <consortium name="The Broad Institute Genome Sequencing Center for Infectious Disease"/>
            <person name="Wu L."/>
            <person name="Ma J."/>
        </authorList>
    </citation>
    <scope>NUCLEOTIDE SEQUENCE [LARGE SCALE GENOMIC DNA]</scope>
    <source>
        <strain evidence="3">CCUG 54522</strain>
    </source>
</reference>
<sequence>MSVTVASITVDCADALVVGTFWAEALGRPLDDGASSDFAAIDFAGRRDTAGWAPLRPGDQPTWLFVRVPEPKTAKNRLHLDVAAPDVEAEVTRLVGLGATRVADTDEYGYTWTVMADPEGNEFCVARAT</sequence>
<dbReference type="EMBL" id="JBHSRJ010000009">
    <property type="protein sequence ID" value="MFC6045886.1"/>
    <property type="molecule type" value="Genomic_DNA"/>
</dbReference>
<evidence type="ECO:0000313" key="3">
    <source>
        <dbReference type="Proteomes" id="UP001596135"/>
    </source>
</evidence>
<protein>
    <submittedName>
        <fullName evidence="2">VOC family protein</fullName>
    </submittedName>
</protein>
<dbReference type="RefSeq" id="WP_379159897.1">
    <property type="nucleotide sequence ID" value="NZ_JBHSRJ010000009.1"/>
</dbReference>
<accession>A0ABW1LPL8</accession>
<dbReference type="Gene3D" id="3.10.180.10">
    <property type="entry name" value="2,3-Dihydroxybiphenyl 1,2-Dioxygenase, domain 1"/>
    <property type="match status" value="1"/>
</dbReference>
<dbReference type="PANTHER" id="PTHR35908:SF1">
    <property type="entry name" value="CONSERVED PROTEIN"/>
    <property type="match status" value="1"/>
</dbReference>